<evidence type="ECO:0000256" key="4">
    <source>
        <dbReference type="ARBA" id="ARBA00035176"/>
    </source>
</evidence>
<dbReference type="SUPFAM" id="SSF57829">
    <property type="entry name" value="Zn-binding ribosomal proteins"/>
    <property type="match status" value="1"/>
</dbReference>
<dbReference type="NCBIfam" id="NF001860">
    <property type="entry name" value="PRK00595.1"/>
    <property type="match status" value="1"/>
</dbReference>
<dbReference type="InterPro" id="IPR011332">
    <property type="entry name" value="Ribosomal_zn-bd"/>
</dbReference>
<dbReference type="GO" id="GO:1990904">
    <property type="term" value="C:ribonucleoprotein complex"/>
    <property type="evidence" value="ECO:0007669"/>
    <property type="project" value="UniProtKB-KW"/>
</dbReference>
<dbReference type="Proteomes" id="UP000033423">
    <property type="component" value="Unassembled WGS sequence"/>
</dbReference>
<keyword evidence="2 5" id="KW-0689">Ribosomal protein</keyword>
<dbReference type="PROSITE" id="PS00582">
    <property type="entry name" value="RIBOSOMAL_L33"/>
    <property type="match status" value="1"/>
</dbReference>
<evidence type="ECO:0000256" key="2">
    <source>
        <dbReference type="ARBA" id="ARBA00022980"/>
    </source>
</evidence>
<dbReference type="GO" id="GO:0005840">
    <property type="term" value="C:ribosome"/>
    <property type="evidence" value="ECO:0007669"/>
    <property type="project" value="UniProtKB-KW"/>
</dbReference>
<evidence type="ECO:0000256" key="3">
    <source>
        <dbReference type="ARBA" id="ARBA00023274"/>
    </source>
</evidence>
<dbReference type="InterPro" id="IPR018264">
    <property type="entry name" value="Ribosomal_bL33_CS"/>
</dbReference>
<evidence type="ECO:0000313" key="7">
    <source>
        <dbReference type="Proteomes" id="UP000033423"/>
    </source>
</evidence>
<dbReference type="NCBIfam" id="NF001764">
    <property type="entry name" value="PRK00504.1"/>
    <property type="match status" value="1"/>
</dbReference>
<evidence type="ECO:0000256" key="5">
    <source>
        <dbReference type="HAMAP-Rule" id="MF_00294"/>
    </source>
</evidence>
<dbReference type="GO" id="GO:0006412">
    <property type="term" value="P:translation"/>
    <property type="evidence" value="ECO:0007669"/>
    <property type="project" value="UniProtKB-UniRule"/>
</dbReference>
<name>A0A0F3GTD1_9BACT</name>
<proteinExistence type="inferred from homology"/>
<dbReference type="Gene3D" id="2.20.28.120">
    <property type="entry name" value="Ribosomal protein L33"/>
    <property type="match status" value="1"/>
</dbReference>
<sequence length="50" mass="6031">MRDIILLQCTVCKRKNYSTRKNKKNTTGKLTLKKFCRHDRKHTEHKETKA</sequence>
<gene>
    <name evidence="5" type="primary">rpmG</name>
    <name evidence="6" type="ORF">MBAV_002705</name>
</gene>
<protein>
    <recommendedName>
        <fullName evidence="4 5">Large ribosomal subunit protein bL33</fullName>
    </recommendedName>
</protein>
<dbReference type="AlphaFoldDB" id="A0A0F3GTD1"/>
<comment type="caution">
    <text evidence="6">The sequence shown here is derived from an EMBL/GenBank/DDBJ whole genome shotgun (WGS) entry which is preliminary data.</text>
</comment>
<dbReference type="InterPro" id="IPR001705">
    <property type="entry name" value="Ribosomal_bL33"/>
</dbReference>
<dbReference type="InterPro" id="IPR038584">
    <property type="entry name" value="Ribosomal_bL33_sf"/>
</dbReference>
<reference evidence="6 7" key="1">
    <citation type="submission" date="2015-02" db="EMBL/GenBank/DDBJ databases">
        <title>Single-cell genomics of uncultivated deep-branching MTB reveals a conserved set of magnetosome genes.</title>
        <authorList>
            <person name="Kolinko S."/>
            <person name="Richter M."/>
            <person name="Glockner F.O."/>
            <person name="Brachmann A."/>
            <person name="Schuler D."/>
        </authorList>
    </citation>
    <scope>NUCLEOTIDE SEQUENCE [LARGE SCALE GENOMIC DNA]</scope>
    <source>
        <strain evidence="6">TM-1</strain>
    </source>
</reference>
<dbReference type="HAMAP" id="MF_00294">
    <property type="entry name" value="Ribosomal_bL33"/>
    <property type="match status" value="1"/>
</dbReference>
<evidence type="ECO:0000256" key="1">
    <source>
        <dbReference type="ARBA" id="ARBA00007596"/>
    </source>
</evidence>
<accession>A0A0F3GTD1</accession>
<organism evidence="6 7">
    <name type="scientific">Candidatus Magnetobacterium bavaricum</name>
    <dbReference type="NCBI Taxonomy" id="29290"/>
    <lineage>
        <taxon>Bacteria</taxon>
        <taxon>Pseudomonadati</taxon>
        <taxon>Nitrospirota</taxon>
        <taxon>Thermodesulfovibrionia</taxon>
        <taxon>Thermodesulfovibrionales</taxon>
        <taxon>Candidatus Magnetobacteriaceae</taxon>
        <taxon>Candidatus Magnetobacterium</taxon>
    </lineage>
</organism>
<dbReference type="PANTHER" id="PTHR43168:SF2">
    <property type="entry name" value="LARGE RIBOSOMAL SUBUNIT PROTEIN BL33C"/>
    <property type="match status" value="1"/>
</dbReference>
<keyword evidence="7" id="KW-1185">Reference proteome</keyword>
<dbReference type="PANTHER" id="PTHR43168">
    <property type="entry name" value="50S RIBOSOMAL PROTEIN L33, CHLOROPLASTIC"/>
    <property type="match status" value="1"/>
</dbReference>
<evidence type="ECO:0000313" key="6">
    <source>
        <dbReference type="EMBL" id="KJU85097.1"/>
    </source>
</evidence>
<keyword evidence="3 5" id="KW-0687">Ribonucleoprotein</keyword>
<comment type="similarity">
    <text evidence="1 5">Belongs to the bacterial ribosomal protein bL33 family.</text>
</comment>
<dbReference type="Pfam" id="PF00471">
    <property type="entry name" value="Ribosomal_L33"/>
    <property type="match status" value="1"/>
</dbReference>
<dbReference type="GO" id="GO:0003735">
    <property type="term" value="F:structural constituent of ribosome"/>
    <property type="evidence" value="ECO:0007669"/>
    <property type="project" value="InterPro"/>
</dbReference>
<dbReference type="PATRIC" id="fig|29290.4.peg.3594"/>
<dbReference type="NCBIfam" id="TIGR01023">
    <property type="entry name" value="rpmG_bact"/>
    <property type="match status" value="1"/>
</dbReference>
<dbReference type="GO" id="GO:0005737">
    <property type="term" value="C:cytoplasm"/>
    <property type="evidence" value="ECO:0007669"/>
    <property type="project" value="UniProtKB-ARBA"/>
</dbReference>
<dbReference type="EMBL" id="LACI01001160">
    <property type="protein sequence ID" value="KJU85097.1"/>
    <property type="molecule type" value="Genomic_DNA"/>
</dbReference>